<dbReference type="SUPFAM" id="SSF47923">
    <property type="entry name" value="Ypt/Rab-GAP domain of gyp1p"/>
    <property type="match status" value="1"/>
</dbReference>
<feature type="compositionally biased region" description="Basic and acidic residues" evidence="1">
    <location>
        <begin position="162"/>
        <end position="195"/>
    </location>
</feature>
<organism evidence="3 4">
    <name type="scientific">Eruca vesicaria subsp. sativa</name>
    <name type="common">Garden rocket</name>
    <name type="synonym">Eruca sativa</name>
    <dbReference type="NCBI Taxonomy" id="29727"/>
    <lineage>
        <taxon>Eukaryota</taxon>
        <taxon>Viridiplantae</taxon>
        <taxon>Streptophyta</taxon>
        <taxon>Embryophyta</taxon>
        <taxon>Tracheophyta</taxon>
        <taxon>Spermatophyta</taxon>
        <taxon>Magnoliopsida</taxon>
        <taxon>eudicotyledons</taxon>
        <taxon>Gunneridae</taxon>
        <taxon>Pentapetalae</taxon>
        <taxon>rosids</taxon>
        <taxon>malvids</taxon>
        <taxon>Brassicales</taxon>
        <taxon>Brassicaceae</taxon>
        <taxon>Brassiceae</taxon>
        <taxon>Eruca</taxon>
    </lineage>
</organism>
<feature type="compositionally biased region" description="Basic and acidic residues" evidence="1">
    <location>
        <begin position="262"/>
        <end position="288"/>
    </location>
</feature>
<accession>A0ABC8JTH9</accession>
<protein>
    <recommendedName>
        <fullName evidence="2">Rab-GAP TBC domain-containing protein</fullName>
    </recommendedName>
</protein>
<evidence type="ECO:0000313" key="3">
    <source>
        <dbReference type="EMBL" id="CAH8340200.1"/>
    </source>
</evidence>
<evidence type="ECO:0000313" key="4">
    <source>
        <dbReference type="Proteomes" id="UP001642260"/>
    </source>
</evidence>
<feature type="compositionally biased region" description="Basic and acidic residues" evidence="1">
    <location>
        <begin position="206"/>
        <end position="244"/>
    </location>
</feature>
<dbReference type="PANTHER" id="PTHR47219:SF20">
    <property type="entry name" value="TBC1 DOMAIN FAMILY MEMBER 2B"/>
    <property type="match status" value="1"/>
</dbReference>
<dbReference type="Pfam" id="PF00566">
    <property type="entry name" value="RabGAP-TBC"/>
    <property type="match status" value="1"/>
</dbReference>
<dbReference type="InterPro" id="IPR035969">
    <property type="entry name" value="Rab-GAP_TBC_sf"/>
</dbReference>
<sequence>MAEKHLIVVHNYLKDRDAYGFALRPQHVQRYHEYLSIYTEEETERGEKWKNFLDRLEDSPESCSSEEEFQDTLPADDGSESGEESAASGEGSRKKKHDESELGGEAVQDFEQCSSETVDELSKESQPDKGAEVFEKDSKPVKDDKEQLESEDESTASGESSRNGKQESEPGGKEVKDPETVDELSKESDSDKEAQVLEESQYLRVKSLEKDSKAVDDDVKDQSESEKDKEKEHSDESQSDEEKQSQSVKPTEDQVDIQQENEPEKPLAEADKCEVEHEKGQQEKKPRSVIEWADIRPCLSSIEDMMCTRVKNVNDMNNSQRSSRINKSLSSIVESEQKSGESDHDNDVAQNSVSPKPFFPWYEELEVLVRLGVPRDLRGEVWQAFVGVKARKVDNYYHDLLDHITNFDESKEHDVQRKWKKQIEKDIPRTFPGHPALNENGRDSLRRILLAYACHNPSVGYCQAMNFFAGLLLLLMPEENAFWTLVGVIDEYFYGYYTEEMIESQVDQLVFEELMRERFPKL</sequence>
<dbReference type="InterPro" id="IPR050302">
    <property type="entry name" value="Rab_GAP_TBC_domain"/>
</dbReference>
<feature type="domain" description="Rab-GAP TBC" evidence="2">
    <location>
        <begin position="372"/>
        <end position="522"/>
    </location>
</feature>
<dbReference type="Proteomes" id="UP001642260">
    <property type="component" value="Unassembled WGS sequence"/>
</dbReference>
<evidence type="ECO:0000259" key="2">
    <source>
        <dbReference type="PROSITE" id="PS50086"/>
    </source>
</evidence>
<dbReference type="Gene3D" id="1.10.8.270">
    <property type="entry name" value="putative rabgap domain of human tbc1 domain family member 14 like domains"/>
    <property type="match status" value="1"/>
</dbReference>
<feature type="compositionally biased region" description="Basic and acidic residues" evidence="1">
    <location>
        <begin position="335"/>
        <end position="347"/>
    </location>
</feature>
<feature type="region of interest" description="Disordered" evidence="1">
    <location>
        <begin position="314"/>
        <end position="353"/>
    </location>
</feature>
<dbReference type="EMBL" id="CAKOAT010142710">
    <property type="protein sequence ID" value="CAH8340200.1"/>
    <property type="molecule type" value="Genomic_DNA"/>
</dbReference>
<dbReference type="PANTHER" id="PTHR47219">
    <property type="entry name" value="RAB GTPASE-ACTIVATING PROTEIN 1-LIKE"/>
    <property type="match status" value="1"/>
</dbReference>
<dbReference type="FunFam" id="1.10.8.270:FF:000018">
    <property type="entry name" value="Ypt/Rab-GAP domain of gyp1p superfamily protein"/>
    <property type="match status" value="1"/>
</dbReference>
<gene>
    <name evidence="3" type="ORF">ERUC_LOCUS15344</name>
</gene>
<feature type="compositionally biased region" description="Basic and acidic residues" evidence="1">
    <location>
        <begin position="120"/>
        <end position="148"/>
    </location>
</feature>
<proteinExistence type="predicted"/>
<feature type="compositionally biased region" description="Polar residues" evidence="1">
    <location>
        <begin position="314"/>
        <end position="334"/>
    </location>
</feature>
<dbReference type="InterPro" id="IPR000195">
    <property type="entry name" value="Rab-GAP-TBC_dom"/>
</dbReference>
<comment type="caution">
    <text evidence="3">The sequence shown here is derived from an EMBL/GenBank/DDBJ whole genome shotgun (WGS) entry which is preliminary data.</text>
</comment>
<dbReference type="SMART" id="SM00164">
    <property type="entry name" value="TBC"/>
    <property type="match status" value="1"/>
</dbReference>
<name>A0ABC8JTH9_ERUVS</name>
<feature type="non-terminal residue" evidence="3">
    <location>
        <position position="522"/>
    </location>
</feature>
<dbReference type="PROSITE" id="PS50086">
    <property type="entry name" value="TBC_RABGAP"/>
    <property type="match status" value="1"/>
</dbReference>
<keyword evidence="4" id="KW-1185">Reference proteome</keyword>
<evidence type="ECO:0000256" key="1">
    <source>
        <dbReference type="SAM" id="MobiDB-lite"/>
    </source>
</evidence>
<feature type="region of interest" description="Disordered" evidence="1">
    <location>
        <begin position="57"/>
        <end position="288"/>
    </location>
</feature>
<dbReference type="AlphaFoldDB" id="A0ABC8JTH9"/>
<reference evidence="3 4" key="1">
    <citation type="submission" date="2022-03" db="EMBL/GenBank/DDBJ databases">
        <authorList>
            <person name="Macdonald S."/>
            <person name="Ahmed S."/>
            <person name="Newling K."/>
        </authorList>
    </citation>
    <scope>NUCLEOTIDE SEQUENCE [LARGE SCALE GENOMIC DNA]</scope>
</reference>